<comment type="caution">
    <text evidence="2">The sequence shown here is derived from an EMBL/GenBank/DDBJ whole genome shotgun (WGS) entry which is preliminary data.</text>
</comment>
<evidence type="ECO:0000256" key="1">
    <source>
        <dbReference type="SAM" id="MobiDB-lite"/>
    </source>
</evidence>
<keyword evidence="3" id="KW-1185">Reference proteome</keyword>
<gene>
    <name evidence="2" type="ORF">COLO4_24517</name>
</gene>
<sequence>MGERVSIFSLRGQEERSGEPTESSSFNEFPPPLFLEDSVPS</sequence>
<protein>
    <submittedName>
        <fullName evidence="2">Uncharacterized protein</fullName>
    </submittedName>
</protein>
<reference evidence="3" key="1">
    <citation type="submission" date="2013-09" db="EMBL/GenBank/DDBJ databases">
        <title>Corchorus olitorius genome sequencing.</title>
        <authorList>
            <person name="Alam M."/>
            <person name="Haque M.S."/>
            <person name="Islam M.S."/>
            <person name="Emdad E.M."/>
            <person name="Islam M.M."/>
            <person name="Ahmed B."/>
            <person name="Halim A."/>
            <person name="Hossen Q.M.M."/>
            <person name="Hossain M.Z."/>
            <person name="Ahmed R."/>
            <person name="Khan M.M."/>
            <person name="Islam R."/>
            <person name="Rashid M.M."/>
            <person name="Khan S.A."/>
            <person name="Rahman M.S."/>
            <person name="Alam M."/>
            <person name="Yahiya A.S."/>
            <person name="Khan M.S."/>
            <person name="Azam M.S."/>
            <person name="Haque T."/>
            <person name="Lashkar M.Z.H."/>
            <person name="Akhand A.I."/>
            <person name="Morshed G."/>
            <person name="Roy S."/>
            <person name="Uddin K.S."/>
            <person name="Rabeya T."/>
            <person name="Hossain A.S."/>
            <person name="Chowdhury A."/>
            <person name="Snigdha A.R."/>
            <person name="Mortoza M.S."/>
            <person name="Matin S.A."/>
            <person name="Hoque S.M.E."/>
            <person name="Islam M.K."/>
            <person name="Roy D.K."/>
            <person name="Haider R."/>
            <person name="Moosa M.M."/>
            <person name="Elias S.M."/>
            <person name="Hasan A.M."/>
            <person name="Jahan S."/>
            <person name="Shafiuddin M."/>
            <person name="Mahmood N."/>
            <person name="Shommy N.S."/>
        </authorList>
    </citation>
    <scope>NUCLEOTIDE SEQUENCE [LARGE SCALE GENOMIC DNA]</scope>
    <source>
        <strain evidence="3">cv. O-4</strain>
    </source>
</reference>
<evidence type="ECO:0000313" key="3">
    <source>
        <dbReference type="Proteomes" id="UP000187203"/>
    </source>
</evidence>
<proteinExistence type="predicted"/>
<dbReference type="EMBL" id="AWUE01018627">
    <property type="protein sequence ID" value="OMO79184.1"/>
    <property type="molecule type" value="Genomic_DNA"/>
</dbReference>
<organism evidence="2 3">
    <name type="scientific">Corchorus olitorius</name>
    <dbReference type="NCBI Taxonomy" id="93759"/>
    <lineage>
        <taxon>Eukaryota</taxon>
        <taxon>Viridiplantae</taxon>
        <taxon>Streptophyta</taxon>
        <taxon>Embryophyta</taxon>
        <taxon>Tracheophyta</taxon>
        <taxon>Spermatophyta</taxon>
        <taxon>Magnoliopsida</taxon>
        <taxon>eudicotyledons</taxon>
        <taxon>Gunneridae</taxon>
        <taxon>Pentapetalae</taxon>
        <taxon>rosids</taxon>
        <taxon>malvids</taxon>
        <taxon>Malvales</taxon>
        <taxon>Malvaceae</taxon>
        <taxon>Grewioideae</taxon>
        <taxon>Apeibeae</taxon>
        <taxon>Corchorus</taxon>
    </lineage>
</organism>
<dbReference type="AlphaFoldDB" id="A0A1R3I9E5"/>
<accession>A0A1R3I9E5</accession>
<name>A0A1R3I9E5_9ROSI</name>
<dbReference type="Proteomes" id="UP000187203">
    <property type="component" value="Unassembled WGS sequence"/>
</dbReference>
<feature type="region of interest" description="Disordered" evidence="1">
    <location>
        <begin position="1"/>
        <end position="41"/>
    </location>
</feature>
<evidence type="ECO:0000313" key="2">
    <source>
        <dbReference type="EMBL" id="OMO79184.1"/>
    </source>
</evidence>